<name>A0AAU9FP87_DROMD</name>
<evidence type="ECO:0000313" key="3">
    <source>
        <dbReference type="Proteomes" id="UP001500889"/>
    </source>
</evidence>
<gene>
    <name evidence="2" type="ORF">DMAD_05642</name>
</gene>
<protein>
    <submittedName>
        <fullName evidence="2">Uncharacterized protein</fullName>
    </submittedName>
</protein>
<dbReference type="Proteomes" id="UP001500889">
    <property type="component" value="Chromosome J"/>
</dbReference>
<reference evidence="2 3" key="1">
    <citation type="submission" date="2024-02" db="EMBL/GenBank/DDBJ databases">
        <title>A chromosome-level genome assembly of Drosophila madeirensis, a fruit fly species endemic to Madeira island.</title>
        <authorList>
            <person name="Tomihara K."/>
            <person name="Llopart A."/>
            <person name="Yamamoto D."/>
        </authorList>
    </citation>
    <scope>NUCLEOTIDE SEQUENCE [LARGE SCALE GENOMIC DNA]</scope>
    <source>
        <strain evidence="2 3">RF1</strain>
    </source>
</reference>
<sequence>MQNEATSENVEPQASTGAAVPVATTDSMRSPPAAASRQRPKPGILRLDIGKPRRSSGGSVDFRCVGSSGSGIGSNIATGANSEVSGHDLRLARECLRFGQANDMCSSSSSNHGKMEERECGTRNLQQKWQQMPIAINANRT</sequence>
<dbReference type="EMBL" id="AP029265">
    <property type="protein sequence ID" value="BFF97175.1"/>
    <property type="molecule type" value="Genomic_DNA"/>
</dbReference>
<evidence type="ECO:0000313" key="2">
    <source>
        <dbReference type="EMBL" id="BFF97175.1"/>
    </source>
</evidence>
<evidence type="ECO:0000256" key="1">
    <source>
        <dbReference type="SAM" id="MobiDB-lite"/>
    </source>
</evidence>
<dbReference type="AlphaFoldDB" id="A0AAU9FP87"/>
<proteinExistence type="predicted"/>
<keyword evidence="3" id="KW-1185">Reference proteome</keyword>
<feature type="compositionally biased region" description="Polar residues" evidence="1">
    <location>
        <begin position="103"/>
        <end position="112"/>
    </location>
</feature>
<feature type="region of interest" description="Disordered" evidence="1">
    <location>
        <begin position="103"/>
        <end position="141"/>
    </location>
</feature>
<feature type="compositionally biased region" description="Polar residues" evidence="1">
    <location>
        <begin position="1"/>
        <end position="16"/>
    </location>
</feature>
<organism evidence="2 3">
    <name type="scientific">Drosophila madeirensis</name>
    <name type="common">Fruit fly</name>
    <dbReference type="NCBI Taxonomy" id="30013"/>
    <lineage>
        <taxon>Eukaryota</taxon>
        <taxon>Metazoa</taxon>
        <taxon>Ecdysozoa</taxon>
        <taxon>Arthropoda</taxon>
        <taxon>Hexapoda</taxon>
        <taxon>Insecta</taxon>
        <taxon>Pterygota</taxon>
        <taxon>Neoptera</taxon>
        <taxon>Endopterygota</taxon>
        <taxon>Diptera</taxon>
        <taxon>Brachycera</taxon>
        <taxon>Muscomorpha</taxon>
        <taxon>Ephydroidea</taxon>
        <taxon>Drosophilidae</taxon>
        <taxon>Drosophila</taxon>
        <taxon>Sophophora</taxon>
    </lineage>
</organism>
<feature type="region of interest" description="Disordered" evidence="1">
    <location>
        <begin position="1"/>
        <end position="64"/>
    </location>
</feature>
<accession>A0AAU9FP87</accession>